<organism evidence="9">
    <name type="scientific">Rhodnius neglectus</name>
    <dbReference type="NCBI Taxonomy" id="72488"/>
    <lineage>
        <taxon>Eukaryota</taxon>
        <taxon>Metazoa</taxon>
        <taxon>Ecdysozoa</taxon>
        <taxon>Arthropoda</taxon>
        <taxon>Hexapoda</taxon>
        <taxon>Insecta</taxon>
        <taxon>Pterygota</taxon>
        <taxon>Neoptera</taxon>
        <taxon>Paraneoptera</taxon>
        <taxon>Hemiptera</taxon>
        <taxon>Heteroptera</taxon>
        <taxon>Panheteroptera</taxon>
        <taxon>Cimicomorpha</taxon>
        <taxon>Reduviidae</taxon>
        <taxon>Triatominae</taxon>
        <taxon>Rhodnius</taxon>
    </lineage>
</organism>
<evidence type="ECO:0000256" key="5">
    <source>
        <dbReference type="ARBA" id="ARBA00023274"/>
    </source>
</evidence>
<keyword evidence="5" id="KW-0687">Ribonucleoprotein</keyword>
<comment type="subcellular location">
    <subcellularLocation>
        <location evidence="1">Mitochondrion</location>
    </subcellularLocation>
</comment>
<dbReference type="InterPro" id="IPR023591">
    <property type="entry name" value="Ribosomal_uS2_flav_dom_sf"/>
</dbReference>
<dbReference type="FunFam" id="3.40.50.10490:FF:000026">
    <property type="entry name" value="28S ribosomal protein S2, mitochondrial"/>
    <property type="match status" value="1"/>
</dbReference>
<comment type="similarity">
    <text evidence="2">Belongs to the universal ribosomal protein uS2 family.</text>
</comment>
<evidence type="ECO:0000256" key="3">
    <source>
        <dbReference type="ARBA" id="ARBA00022980"/>
    </source>
</evidence>
<protein>
    <recommendedName>
        <fullName evidence="7">Small ribosomal subunit protein uS2m</fullName>
    </recommendedName>
    <alternativeName>
        <fullName evidence="8">28S ribosomal protein S2, mitochondrial</fullName>
    </alternativeName>
</protein>
<dbReference type="AlphaFoldDB" id="A0A0P4VLF0"/>
<name>A0A0P4VLF0_9HEMI</name>
<dbReference type="GO" id="GO:0005743">
    <property type="term" value="C:mitochondrial inner membrane"/>
    <property type="evidence" value="ECO:0007669"/>
    <property type="project" value="UniProtKB-ARBA"/>
</dbReference>
<dbReference type="PANTHER" id="PTHR12534">
    <property type="entry name" value="30S RIBOSOMAL PROTEIN S2 PROKARYOTIC AND ORGANELLAR"/>
    <property type="match status" value="1"/>
</dbReference>
<evidence type="ECO:0000256" key="7">
    <source>
        <dbReference type="ARBA" id="ARBA00071390"/>
    </source>
</evidence>
<dbReference type="PRINTS" id="PR00395">
    <property type="entry name" value="RIBOSOMALS2"/>
</dbReference>
<feature type="non-terminal residue" evidence="9">
    <location>
        <position position="251"/>
    </location>
</feature>
<dbReference type="GO" id="GO:0003735">
    <property type="term" value="F:structural constituent of ribosome"/>
    <property type="evidence" value="ECO:0007669"/>
    <property type="project" value="InterPro"/>
</dbReference>
<dbReference type="Pfam" id="PF00318">
    <property type="entry name" value="Ribosomal_S2"/>
    <property type="match status" value="2"/>
</dbReference>
<evidence type="ECO:0000256" key="4">
    <source>
        <dbReference type="ARBA" id="ARBA00023128"/>
    </source>
</evidence>
<keyword evidence="4" id="KW-0496">Mitochondrion</keyword>
<dbReference type="SUPFAM" id="SSF52313">
    <property type="entry name" value="Ribosomal protein S2"/>
    <property type="match status" value="1"/>
</dbReference>
<reference evidence="9" key="1">
    <citation type="journal article" date="2016" name="PLoS Negl. Trop. Dis.">
        <title>A Deep Insight into the Sialome of Rhodnius neglectus, a Vector of Chagas Disease.</title>
        <authorList>
            <person name="Santiago P.B."/>
            <person name="Assumpcao T.C."/>
            <person name="Araujo C.N."/>
            <person name="Bastos I.M."/>
            <person name="Neves D."/>
            <person name="Silva I.G."/>
            <person name="Charneau S."/>
            <person name="Queiroz R.M."/>
            <person name="Raiol T."/>
            <person name="Oliveira J.V."/>
            <person name="Sousa M.V."/>
            <person name="Calvo E."/>
            <person name="Ribeiro J.M."/>
            <person name="Santana J.M."/>
        </authorList>
    </citation>
    <scope>NUCLEOTIDE SEQUENCE</scope>
    <source>
        <tissue evidence="9">Salivary glands</tissue>
    </source>
</reference>
<keyword evidence="3 9" id="KW-0689">Ribosomal protein</keyword>
<dbReference type="GO" id="GO:0006412">
    <property type="term" value="P:translation"/>
    <property type="evidence" value="ECO:0007669"/>
    <property type="project" value="InterPro"/>
</dbReference>
<dbReference type="EMBL" id="GDKW01003127">
    <property type="protein sequence ID" value="JAI53468.1"/>
    <property type="molecule type" value="mRNA"/>
</dbReference>
<dbReference type="HAMAP" id="MF_00291_B">
    <property type="entry name" value="Ribosomal_uS2_B"/>
    <property type="match status" value="1"/>
</dbReference>
<evidence type="ECO:0000256" key="1">
    <source>
        <dbReference type="ARBA" id="ARBA00004173"/>
    </source>
</evidence>
<dbReference type="NCBIfam" id="TIGR01011">
    <property type="entry name" value="rpsB_bact"/>
    <property type="match status" value="1"/>
</dbReference>
<evidence type="ECO:0000256" key="6">
    <source>
        <dbReference type="ARBA" id="ARBA00059792"/>
    </source>
</evidence>
<sequence>MACILRNIVSTALRRSPKICKINKIEIHQSKLFSTELIAEKVDDAEIVTVPEGSLEEEDYFQVGRLFTVSDLFDARVHYGHKIGSLNEYMKPYIFGERLGHLIIDLDKTARLLRQALNFLAHIAYRDGIILFVSQTPQHTLLIENTAEECQQFAHTRRWRRGMFTNSTMMFGAMTRLPDLCIVLNTLTTVLDQHWVISEAAKMAIPVVGIVDTNCNPNLITYPIPGNDDSPASIQFYCHLFKTVILRAKEL</sequence>
<evidence type="ECO:0000313" key="9">
    <source>
        <dbReference type="EMBL" id="JAI53468.1"/>
    </source>
</evidence>
<comment type="function">
    <text evidence="6">Required for mitoribosome formation and stability, and mitochondrial translation.</text>
</comment>
<dbReference type="GO" id="GO:0005763">
    <property type="term" value="C:mitochondrial small ribosomal subunit"/>
    <property type="evidence" value="ECO:0007669"/>
    <property type="project" value="UniProtKB-ARBA"/>
</dbReference>
<dbReference type="InterPro" id="IPR005706">
    <property type="entry name" value="Ribosomal_uS2_bac/mit/plastid"/>
</dbReference>
<evidence type="ECO:0000256" key="2">
    <source>
        <dbReference type="ARBA" id="ARBA00006242"/>
    </source>
</evidence>
<dbReference type="Gene3D" id="3.40.50.10490">
    <property type="entry name" value="Glucose-6-phosphate isomerase like protein, domain 1"/>
    <property type="match status" value="1"/>
</dbReference>
<dbReference type="InterPro" id="IPR001865">
    <property type="entry name" value="Ribosomal_uS2"/>
</dbReference>
<dbReference type="CDD" id="cd01425">
    <property type="entry name" value="RPS2"/>
    <property type="match status" value="1"/>
</dbReference>
<dbReference type="PANTHER" id="PTHR12534:SF0">
    <property type="entry name" value="SMALL RIBOSOMAL SUBUNIT PROTEIN US2M"/>
    <property type="match status" value="1"/>
</dbReference>
<proteinExistence type="evidence at transcript level"/>
<evidence type="ECO:0000256" key="8">
    <source>
        <dbReference type="ARBA" id="ARBA00083109"/>
    </source>
</evidence>
<accession>A0A0P4VLF0</accession>